<dbReference type="InterPro" id="IPR026881">
    <property type="entry name" value="WYL_dom"/>
</dbReference>
<gene>
    <name evidence="3" type="ORF">C8N44_10370</name>
</gene>
<dbReference type="Pfam" id="PF13280">
    <property type="entry name" value="WYL"/>
    <property type="match status" value="1"/>
</dbReference>
<dbReference type="AlphaFoldDB" id="A0A2T6B5J5"/>
<dbReference type="InterPro" id="IPR013196">
    <property type="entry name" value="HTH_11"/>
</dbReference>
<dbReference type="Proteomes" id="UP000244069">
    <property type="component" value="Unassembled WGS sequence"/>
</dbReference>
<dbReference type="EMBL" id="QBKN01000003">
    <property type="protein sequence ID" value="PTX51327.1"/>
    <property type="molecule type" value="Genomic_DNA"/>
</dbReference>
<organism evidence="3 4">
    <name type="scientific">Allosediminivita pacifica</name>
    <dbReference type="NCBI Taxonomy" id="1267769"/>
    <lineage>
        <taxon>Bacteria</taxon>
        <taxon>Pseudomonadati</taxon>
        <taxon>Pseudomonadota</taxon>
        <taxon>Alphaproteobacteria</taxon>
        <taxon>Rhodobacterales</taxon>
        <taxon>Paracoccaceae</taxon>
        <taxon>Allosediminivita</taxon>
    </lineage>
</organism>
<dbReference type="Pfam" id="PF08279">
    <property type="entry name" value="HTH_11"/>
    <property type="match status" value="1"/>
</dbReference>
<dbReference type="GO" id="GO:0003677">
    <property type="term" value="F:DNA binding"/>
    <property type="evidence" value="ECO:0007669"/>
    <property type="project" value="UniProtKB-KW"/>
</dbReference>
<dbReference type="PANTHER" id="PTHR34580">
    <property type="match status" value="1"/>
</dbReference>
<evidence type="ECO:0000313" key="4">
    <source>
        <dbReference type="Proteomes" id="UP000244069"/>
    </source>
</evidence>
<dbReference type="SUPFAM" id="SSF46785">
    <property type="entry name" value="Winged helix' DNA-binding domain"/>
    <property type="match status" value="1"/>
</dbReference>
<dbReference type="InterPro" id="IPR051534">
    <property type="entry name" value="CBASS_pafABC_assoc_protein"/>
</dbReference>
<dbReference type="Gene3D" id="1.10.10.10">
    <property type="entry name" value="Winged helix-like DNA-binding domain superfamily/Winged helix DNA-binding domain"/>
    <property type="match status" value="1"/>
</dbReference>
<keyword evidence="4" id="KW-1185">Reference proteome</keyword>
<feature type="domain" description="WYL" evidence="2">
    <location>
        <begin position="158"/>
        <end position="223"/>
    </location>
</feature>
<protein>
    <submittedName>
        <fullName evidence="3">Putative DNA-binding transcriptional regulator YafY</fullName>
    </submittedName>
</protein>
<accession>A0A2T6B5J5</accession>
<evidence type="ECO:0000313" key="3">
    <source>
        <dbReference type="EMBL" id="PTX51327.1"/>
    </source>
</evidence>
<comment type="caution">
    <text evidence="3">The sequence shown here is derived from an EMBL/GenBank/DDBJ whole genome shotgun (WGS) entry which is preliminary data.</text>
</comment>
<proteinExistence type="predicted"/>
<evidence type="ECO:0000259" key="2">
    <source>
        <dbReference type="Pfam" id="PF13280"/>
    </source>
</evidence>
<dbReference type="PANTHER" id="PTHR34580:SF3">
    <property type="entry name" value="PROTEIN PAFB"/>
    <property type="match status" value="1"/>
</dbReference>
<sequence>MMCHVLLSSIVGMGHHRLIMSRTERLFRLMDALRHLPPPVTAAQLGQELGVSERTLYRDIEVLRGQGAVIDGAAGYGYRLIEDSSLPPQSFAEDEIEALVLGLREVAALGDPALAKAARRAHAKLRARLPERQAHRLRHAVLTAHRFQPPLAPTVDAAALRKACWDEHTVTFAYSDKHGQDTRRDVRPLSILLMDRSHCLLAWCCLREDFRAFRLDRMTDLEVTGTSFRPCRVPLLREFQEKLRAETKLSGDAF</sequence>
<evidence type="ECO:0000259" key="1">
    <source>
        <dbReference type="Pfam" id="PF08279"/>
    </source>
</evidence>
<dbReference type="InterPro" id="IPR036388">
    <property type="entry name" value="WH-like_DNA-bd_sf"/>
</dbReference>
<name>A0A2T6B5J5_9RHOB</name>
<reference evidence="3 4" key="1">
    <citation type="submission" date="2018-04" db="EMBL/GenBank/DDBJ databases">
        <title>Genomic Encyclopedia of Archaeal and Bacterial Type Strains, Phase II (KMG-II): from individual species to whole genera.</title>
        <authorList>
            <person name="Goeker M."/>
        </authorList>
    </citation>
    <scope>NUCLEOTIDE SEQUENCE [LARGE SCALE GENOMIC DNA]</scope>
    <source>
        <strain evidence="3 4">DSM 29329</strain>
    </source>
</reference>
<keyword evidence="3" id="KW-0238">DNA-binding</keyword>
<dbReference type="InterPro" id="IPR036390">
    <property type="entry name" value="WH_DNA-bd_sf"/>
</dbReference>
<dbReference type="PROSITE" id="PS52050">
    <property type="entry name" value="WYL"/>
    <property type="match status" value="1"/>
</dbReference>
<feature type="domain" description="Helix-turn-helix type 11" evidence="1">
    <location>
        <begin position="25"/>
        <end position="79"/>
    </location>
</feature>